<sequence>TFKHRILHGKGLAVIYGLIMEEIIRCELNTSLRKNTIHHMLVVLDVVVAANTTCRYHQNRCGYNSSTRYRIIAHR</sequence>
<reference evidence="1 2" key="1">
    <citation type="journal article" date="2021" name="J. Hered.">
        <title>A chromosome-level genome assembly of the parasitoid wasp, Cotesia glomerata (Hymenoptera: Braconidae).</title>
        <authorList>
            <person name="Pinto B.J."/>
            <person name="Weis J.J."/>
            <person name="Gamble T."/>
            <person name="Ode P.J."/>
            <person name="Paul R."/>
            <person name="Zaspel J.M."/>
        </authorList>
    </citation>
    <scope>NUCLEOTIDE SEQUENCE [LARGE SCALE GENOMIC DNA]</scope>
    <source>
        <strain evidence="1">CgM1</strain>
    </source>
</reference>
<dbReference type="Proteomes" id="UP000826195">
    <property type="component" value="Unassembled WGS sequence"/>
</dbReference>
<dbReference type="EMBL" id="JAHXZJ010001677">
    <property type="protein sequence ID" value="KAH0551052.1"/>
    <property type="molecule type" value="Genomic_DNA"/>
</dbReference>
<evidence type="ECO:0000313" key="1">
    <source>
        <dbReference type="EMBL" id="KAH0551052.1"/>
    </source>
</evidence>
<proteinExistence type="predicted"/>
<keyword evidence="2" id="KW-1185">Reference proteome</keyword>
<name>A0AAV7IIA1_COTGL</name>
<evidence type="ECO:0000313" key="2">
    <source>
        <dbReference type="Proteomes" id="UP000826195"/>
    </source>
</evidence>
<comment type="caution">
    <text evidence="1">The sequence shown here is derived from an EMBL/GenBank/DDBJ whole genome shotgun (WGS) entry which is preliminary data.</text>
</comment>
<feature type="non-terminal residue" evidence="1">
    <location>
        <position position="1"/>
    </location>
</feature>
<dbReference type="AlphaFoldDB" id="A0AAV7IIA1"/>
<accession>A0AAV7IIA1</accession>
<gene>
    <name evidence="1" type="ORF">KQX54_000221</name>
</gene>
<protein>
    <submittedName>
        <fullName evidence="1">Uncharacterized protein</fullName>
    </submittedName>
</protein>
<organism evidence="1 2">
    <name type="scientific">Cotesia glomerata</name>
    <name type="common">Lepidopteran parasitic wasp</name>
    <name type="synonym">Apanteles glomeratus</name>
    <dbReference type="NCBI Taxonomy" id="32391"/>
    <lineage>
        <taxon>Eukaryota</taxon>
        <taxon>Metazoa</taxon>
        <taxon>Ecdysozoa</taxon>
        <taxon>Arthropoda</taxon>
        <taxon>Hexapoda</taxon>
        <taxon>Insecta</taxon>
        <taxon>Pterygota</taxon>
        <taxon>Neoptera</taxon>
        <taxon>Endopterygota</taxon>
        <taxon>Hymenoptera</taxon>
        <taxon>Apocrita</taxon>
        <taxon>Ichneumonoidea</taxon>
        <taxon>Braconidae</taxon>
        <taxon>Microgastrinae</taxon>
        <taxon>Cotesia</taxon>
    </lineage>
</organism>